<evidence type="ECO:0000313" key="3">
    <source>
        <dbReference type="Proteomes" id="UP000007797"/>
    </source>
</evidence>
<dbReference type="RefSeq" id="XP_004350828.1">
    <property type="nucleotide sequence ID" value="XM_004350777.1"/>
</dbReference>
<comment type="similarity">
    <text evidence="1">Belongs to the small GTPase superfamily. Rab family.</text>
</comment>
<dbReference type="KEGG" id="dfa:DFA_11884"/>
<dbReference type="AlphaFoldDB" id="F4QEK9"/>
<dbReference type="GO" id="GO:0003924">
    <property type="term" value="F:GTPase activity"/>
    <property type="evidence" value="ECO:0007669"/>
    <property type="project" value="InterPro"/>
</dbReference>
<dbReference type="GeneID" id="14865725"/>
<keyword evidence="3" id="KW-1185">Reference proteome</keyword>
<dbReference type="SMART" id="SM00173">
    <property type="entry name" value="RAS"/>
    <property type="match status" value="1"/>
</dbReference>
<dbReference type="SMART" id="SM00175">
    <property type="entry name" value="RAB"/>
    <property type="match status" value="1"/>
</dbReference>
<organism evidence="2 3">
    <name type="scientific">Cavenderia fasciculata</name>
    <name type="common">Slime mold</name>
    <name type="synonym">Dictyostelium fasciculatum</name>
    <dbReference type="NCBI Taxonomy" id="261658"/>
    <lineage>
        <taxon>Eukaryota</taxon>
        <taxon>Amoebozoa</taxon>
        <taxon>Evosea</taxon>
        <taxon>Eumycetozoa</taxon>
        <taxon>Dictyostelia</taxon>
        <taxon>Acytosteliales</taxon>
        <taxon>Cavenderiaceae</taxon>
        <taxon>Cavenderia</taxon>
    </lineage>
</organism>
<dbReference type="Pfam" id="PF00071">
    <property type="entry name" value="Ras"/>
    <property type="match status" value="1"/>
</dbReference>
<dbReference type="EMBL" id="GL883029">
    <property type="protein sequence ID" value="EGG14120.1"/>
    <property type="molecule type" value="Genomic_DNA"/>
</dbReference>
<sequence length="204" mass="22731">MSKSTKDQVEQIPKEKNYYGSPQFKGRTLFKVAIAGDIDTGKSTIEKQLTGQPVNNAPGGRYAGHSNLTLNINKQEVNVHFFDSLGQERCGKLPTAYYRSADFIFVVYDITSNVSFTNLVGWLAAAQQPQISTVTPNILIIGNKLDLVKDGSSGRERAITFEQAQKFANQKGLQYLEISAFKGDNCQSIKDHLTNYIQQKMNEQ</sequence>
<accession>F4QEK9</accession>
<dbReference type="SUPFAM" id="SSF52540">
    <property type="entry name" value="P-loop containing nucleoside triphosphate hydrolases"/>
    <property type="match status" value="1"/>
</dbReference>
<dbReference type="Gene3D" id="3.40.50.300">
    <property type="entry name" value="P-loop containing nucleotide triphosphate hydrolases"/>
    <property type="match status" value="1"/>
</dbReference>
<reference evidence="3" key="1">
    <citation type="journal article" date="2011" name="Genome Res.">
        <title>Phylogeny-wide analysis of social amoeba genomes highlights ancient origins for complex intercellular communication.</title>
        <authorList>
            <person name="Heidel A.J."/>
            <person name="Lawal H.M."/>
            <person name="Felder M."/>
            <person name="Schilde C."/>
            <person name="Helps N.R."/>
            <person name="Tunggal B."/>
            <person name="Rivero F."/>
            <person name="John U."/>
            <person name="Schleicher M."/>
            <person name="Eichinger L."/>
            <person name="Platzer M."/>
            <person name="Noegel A.A."/>
            <person name="Schaap P."/>
            <person name="Gloeckner G."/>
        </authorList>
    </citation>
    <scope>NUCLEOTIDE SEQUENCE [LARGE SCALE GENOMIC DNA]</scope>
    <source>
        <strain evidence="3">SH3</strain>
    </source>
</reference>
<dbReference type="CDD" id="cd00154">
    <property type="entry name" value="Rab"/>
    <property type="match status" value="1"/>
</dbReference>
<dbReference type="InterPro" id="IPR001806">
    <property type="entry name" value="Small_GTPase"/>
</dbReference>
<dbReference type="GO" id="GO:0005525">
    <property type="term" value="F:GTP binding"/>
    <property type="evidence" value="ECO:0007669"/>
    <property type="project" value="InterPro"/>
</dbReference>
<evidence type="ECO:0000256" key="1">
    <source>
        <dbReference type="ARBA" id="ARBA00006270"/>
    </source>
</evidence>
<dbReference type="PANTHER" id="PTHR47979">
    <property type="entry name" value="DRAB11-RELATED"/>
    <property type="match status" value="1"/>
</dbReference>
<dbReference type="InterPro" id="IPR027417">
    <property type="entry name" value="P-loop_NTPase"/>
</dbReference>
<dbReference type="OMA" id="GRYAGHS"/>
<dbReference type="PROSITE" id="PS51419">
    <property type="entry name" value="RAB"/>
    <property type="match status" value="1"/>
</dbReference>
<dbReference type="PRINTS" id="PR00449">
    <property type="entry name" value="RASTRNSFRMNG"/>
</dbReference>
<gene>
    <name evidence="2" type="ORF">DFA_11884</name>
</gene>
<evidence type="ECO:0008006" key="4">
    <source>
        <dbReference type="Google" id="ProtNLM"/>
    </source>
</evidence>
<dbReference type="InterPro" id="IPR005225">
    <property type="entry name" value="Small_GTP-bd"/>
</dbReference>
<dbReference type="NCBIfam" id="TIGR00231">
    <property type="entry name" value="small_GTP"/>
    <property type="match status" value="1"/>
</dbReference>
<dbReference type="STRING" id="1054147.F4QEK9"/>
<dbReference type="InterPro" id="IPR050209">
    <property type="entry name" value="Rab_GTPases_membrane_traffic"/>
</dbReference>
<dbReference type="SMART" id="SM00174">
    <property type="entry name" value="RHO"/>
    <property type="match status" value="1"/>
</dbReference>
<name>F4QEK9_CACFS</name>
<protein>
    <recommendedName>
        <fullName evidence="4">Rab GTPase</fullName>
    </recommendedName>
</protein>
<proteinExistence type="inferred from homology"/>
<evidence type="ECO:0000313" key="2">
    <source>
        <dbReference type="EMBL" id="EGG14120.1"/>
    </source>
</evidence>
<dbReference type="OrthoDB" id="18798at2759"/>
<dbReference type="Proteomes" id="UP000007797">
    <property type="component" value="Unassembled WGS sequence"/>
</dbReference>